<reference evidence="3" key="1">
    <citation type="submission" date="2023-07" db="EMBL/GenBank/DDBJ databases">
        <title>30 novel species of actinomycetes from the DSMZ collection.</title>
        <authorList>
            <person name="Nouioui I."/>
        </authorList>
    </citation>
    <scope>NUCLEOTIDE SEQUENCE [LARGE SCALE GENOMIC DNA]</scope>
    <source>
        <strain evidence="3">DSM 45834</strain>
    </source>
</reference>
<sequence>MPATPVLTAASTLTCGHPGPGKITITPASTRLTVGGVGVLTAAGVATIAGCAQPSAASPPTAPCPPPVAVSGGSASRLFVDGVPVLLASTFAAATTGVPPAVRPMPVSPPVPPPVPIDVDAGQTRLQAE</sequence>
<evidence type="ECO:0000256" key="1">
    <source>
        <dbReference type="SAM" id="MobiDB-lite"/>
    </source>
</evidence>
<feature type="compositionally biased region" description="Pro residues" evidence="1">
    <location>
        <begin position="101"/>
        <end position="116"/>
    </location>
</feature>
<name>A0ABU2NGW5_9PSEU</name>
<accession>A0ABU2NGW5</accession>
<dbReference type="Proteomes" id="UP001183202">
    <property type="component" value="Unassembled WGS sequence"/>
</dbReference>
<keyword evidence="3" id="KW-1185">Reference proteome</keyword>
<gene>
    <name evidence="2" type="ORF">RM445_26835</name>
</gene>
<dbReference type="RefSeq" id="WP_311559649.1">
    <property type="nucleotide sequence ID" value="NZ_JAVREJ010000026.1"/>
</dbReference>
<evidence type="ECO:0000313" key="2">
    <source>
        <dbReference type="EMBL" id="MDT0353134.1"/>
    </source>
</evidence>
<proteinExistence type="predicted"/>
<comment type="caution">
    <text evidence="2">The sequence shown here is derived from an EMBL/GenBank/DDBJ whole genome shotgun (WGS) entry which is preliminary data.</text>
</comment>
<protein>
    <submittedName>
        <fullName evidence="2">Uncharacterized protein</fullName>
    </submittedName>
</protein>
<feature type="region of interest" description="Disordered" evidence="1">
    <location>
        <begin position="52"/>
        <end position="71"/>
    </location>
</feature>
<organism evidence="2 3">
    <name type="scientific">Pseudonocardia charpentierae</name>
    <dbReference type="NCBI Taxonomy" id="3075545"/>
    <lineage>
        <taxon>Bacteria</taxon>
        <taxon>Bacillati</taxon>
        <taxon>Actinomycetota</taxon>
        <taxon>Actinomycetes</taxon>
        <taxon>Pseudonocardiales</taxon>
        <taxon>Pseudonocardiaceae</taxon>
        <taxon>Pseudonocardia</taxon>
    </lineage>
</organism>
<evidence type="ECO:0000313" key="3">
    <source>
        <dbReference type="Proteomes" id="UP001183202"/>
    </source>
</evidence>
<feature type="region of interest" description="Disordered" evidence="1">
    <location>
        <begin position="98"/>
        <end position="129"/>
    </location>
</feature>
<dbReference type="EMBL" id="JAVREJ010000026">
    <property type="protein sequence ID" value="MDT0353134.1"/>
    <property type="molecule type" value="Genomic_DNA"/>
</dbReference>